<reference evidence="2" key="1">
    <citation type="submission" date="2015-07" db="EMBL/GenBank/DDBJ databases">
        <authorList>
            <person name="Moine D."/>
            <person name="Kassam M."/>
        </authorList>
    </citation>
    <scope>NUCLEOTIDE SEQUENCE [LARGE SCALE GENOMIC DNA]</scope>
    <source>
        <strain evidence="2">NCTC 9529</strain>
    </source>
</reference>
<dbReference type="KEGG" id="cui:AFK65_09645"/>
<accession>A0AAC8VPZ3</accession>
<organism evidence="1 2">
    <name type="scientific">Cronobacter universalis NCTC 9529</name>
    <dbReference type="NCBI Taxonomy" id="1074000"/>
    <lineage>
        <taxon>Bacteria</taxon>
        <taxon>Pseudomonadati</taxon>
        <taxon>Pseudomonadota</taxon>
        <taxon>Gammaproteobacteria</taxon>
        <taxon>Enterobacterales</taxon>
        <taxon>Enterobacteriaceae</taxon>
        <taxon>Cronobacter</taxon>
    </lineage>
</organism>
<proteinExistence type="predicted"/>
<name>A0AAC8VPZ3_9ENTR</name>
<reference evidence="2" key="2">
    <citation type="submission" date="2015-09" db="EMBL/GenBank/DDBJ databases">
        <title>Cronobacter genome sequencing and assembly.</title>
        <authorList>
            <person name="Descombes P."/>
            <person name="Baert L."/>
            <person name="Ngom-Bru C."/>
            <person name="Barretto C."/>
        </authorList>
    </citation>
    <scope>NUCLEOTIDE SEQUENCE [LARGE SCALE GENOMIC DNA]</scope>
    <source>
        <strain evidence="2">NCTC 9529</strain>
    </source>
</reference>
<dbReference type="AlphaFoldDB" id="A0AAC8VPZ3"/>
<gene>
    <name evidence="1" type="ORF">AFK65_09645</name>
</gene>
<evidence type="ECO:0000313" key="1">
    <source>
        <dbReference type="EMBL" id="ALB54912.1"/>
    </source>
</evidence>
<evidence type="ECO:0000313" key="2">
    <source>
        <dbReference type="Proteomes" id="UP000061974"/>
    </source>
</evidence>
<reference evidence="1 2" key="3">
    <citation type="journal article" date="2016" name="Genome Announc.">
        <title>Fully Closed Genome Sequences of Five Type Strains of the Genus Cronobacter and One Cronobacter sakazakii Strain.</title>
        <authorList>
            <person name="Moine D."/>
            <person name="Kassam M."/>
            <person name="Baert L."/>
            <person name="Tang Y."/>
            <person name="Barretto C."/>
            <person name="Ngom Bru C."/>
            <person name="Klijn A."/>
            <person name="Descombes P."/>
        </authorList>
    </citation>
    <scope>NUCLEOTIDE SEQUENCE [LARGE SCALE GENOMIC DNA]</scope>
    <source>
        <strain evidence="1 2">NCTC 9529</strain>
    </source>
</reference>
<protein>
    <submittedName>
        <fullName evidence="1">Uncharacterized protein</fullName>
    </submittedName>
</protein>
<sequence length="142" mass="16532">MLNERWPVRLPAAEVTSAVMMEHHIFVQEDHGVAWVSTRERLANDYVAGLNFRQFHPMEIIGLHIFEIQVLFPQPPPLRPLKIRQVDTAEMIRITKKGVAIHHPMLEPAAKQMRYCPELEQPAIRCQPPWQVSQHLRMTICT</sequence>
<dbReference type="Proteomes" id="UP000061974">
    <property type="component" value="Chromosome"/>
</dbReference>
<dbReference type="EMBL" id="CP012257">
    <property type="protein sequence ID" value="ALB54912.1"/>
    <property type="molecule type" value="Genomic_DNA"/>
</dbReference>